<gene>
    <name evidence="7" type="ORF">EV148_101574</name>
</gene>
<sequence length="154" mass="15788">MSSVHLNGRTVPVDAAPDTPLLWVLRDHLGMTGTKFGCGMALCGACTVHVDGVPTRSCITPLSAVQGKSVTTIEGIDGKVAHAVQAAWDKLQVPQCGYCQSGQVMAATALLARTPRPSDADIDAAMSGNLCRCGTYARIRAAIHDAAATLGGGA</sequence>
<name>A0A4R2IKD0_9GAMM</name>
<dbReference type="SUPFAM" id="SSF47741">
    <property type="entry name" value="CO dehydrogenase ISP C-domain like"/>
    <property type="match status" value="1"/>
</dbReference>
<dbReference type="InterPro" id="IPR006058">
    <property type="entry name" value="2Fe2S_fd_BS"/>
</dbReference>
<proteinExistence type="predicted"/>
<dbReference type="GO" id="GO:0051537">
    <property type="term" value="F:2 iron, 2 sulfur cluster binding"/>
    <property type="evidence" value="ECO:0007669"/>
    <property type="project" value="UniProtKB-KW"/>
</dbReference>
<feature type="domain" description="2Fe-2S ferredoxin-type" evidence="6">
    <location>
        <begin position="1"/>
        <end position="76"/>
    </location>
</feature>
<evidence type="ECO:0000256" key="3">
    <source>
        <dbReference type="ARBA" id="ARBA00023002"/>
    </source>
</evidence>
<keyword evidence="1" id="KW-0001">2Fe-2S</keyword>
<keyword evidence="2" id="KW-0479">Metal-binding</keyword>
<evidence type="ECO:0000256" key="4">
    <source>
        <dbReference type="ARBA" id="ARBA00023004"/>
    </source>
</evidence>
<dbReference type="AlphaFoldDB" id="A0A4R2IKD0"/>
<keyword evidence="3" id="KW-0560">Oxidoreductase</keyword>
<evidence type="ECO:0000256" key="2">
    <source>
        <dbReference type="ARBA" id="ARBA00022723"/>
    </source>
</evidence>
<evidence type="ECO:0000256" key="1">
    <source>
        <dbReference type="ARBA" id="ARBA00022714"/>
    </source>
</evidence>
<evidence type="ECO:0000313" key="8">
    <source>
        <dbReference type="Proteomes" id="UP000294862"/>
    </source>
</evidence>
<evidence type="ECO:0000313" key="7">
    <source>
        <dbReference type="EMBL" id="TCO43155.1"/>
    </source>
</evidence>
<dbReference type="GO" id="GO:0046872">
    <property type="term" value="F:metal ion binding"/>
    <property type="evidence" value="ECO:0007669"/>
    <property type="project" value="UniProtKB-KW"/>
</dbReference>
<dbReference type="Gene3D" id="1.10.150.120">
    <property type="entry name" value="[2Fe-2S]-binding domain"/>
    <property type="match status" value="1"/>
</dbReference>
<protein>
    <submittedName>
        <fullName evidence="7">Isoquinoline 1-oxidoreductase alpha subunit</fullName>
    </submittedName>
</protein>
<organism evidence="7 8">
    <name type="scientific">Dokdonella fugitiva</name>
    <dbReference type="NCBI Taxonomy" id="328517"/>
    <lineage>
        <taxon>Bacteria</taxon>
        <taxon>Pseudomonadati</taxon>
        <taxon>Pseudomonadota</taxon>
        <taxon>Gammaproteobacteria</taxon>
        <taxon>Lysobacterales</taxon>
        <taxon>Rhodanobacteraceae</taxon>
        <taxon>Dokdonella</taxon>
    </lineage>
</organism>
<dbReference type="Pfam" id="PF00111">
    <property type="entry name" value="Fer2"/>
    <property type="match status" value="1"/>
</dbReference>
<accession>A0A4R2IKD0</accession>
<comment type="caution">
    <text evidence="7">The sequence shown here is derived from an EMBL/GenBank/DDBJ whole genome shotgun (WGS) entry which is preliminary data.</text>
</comment>
<dbReference type="RefSeq" id="WP_131993142.1">
    <property type="nucleotide sequence ID" value="NZ_JACGXM010000002.1"/>
</dbReference>
<dbReference type="SUPFAM" id="SSF54292">
    <property type="entry name" value="2Fe-2S ferredoxin-like"/>
    <property type="match status" value="1"/>
</dbReference>
<dbReference type="PROSITE" id="PS51085">
    <property type="entry name" value="2FE2S_FER_2"/>
    <property type="match status" value="1"/>
</dbReference>
<dbReference type="PANTHER" id="PTHR44379:SF2">
    <property type="entry name" value="BLR6218 PROTEIN"/>
    <property type="match status" value="1"/>
</dbReference>
<dbReference type="EMBL" id="SLWQ01000001">
    <property type="protein sequence ID" value="TCO43155.1"/>
    <property type="molecule type" value="Genomic_DNA"/>
</dbReference>
<dbReference type="GO" id="GO:0016491">
    <property type="term" value="F:oxidoreductase activity"/>
    <property type="evidence" value="ECO:0007669"/>
    <property type="project" value="UniProtKB-KW"/>
</dbReference>
<dbReference type="CDD" id="cd00207">
    <property type="entry name" value="fer2"/>
    <property type="match status" value="1"/>
</dbReference>
<dbReference type="InterPro" id="IPR001041">
    <property type="entry name" value="2Fe-2S_ferredoxin-type"/>
</dbReference>
<reference evidence="7 8" key="1">
    <citation type="journal article" date="2015" name="Stand. Genomic Sci.">
        <title>Genomic Encyclopedia of Bacterial and Archaeal Type Strains, Phase III: the genomes of soil and plant-associated and newly described type strains.</title>
        <authorList>
            <person name="Whitman W.B."/>
            <person name="Woyke T."/>
            <person name="Klenk H.P."/>
            <person name="Zhou Y."/>
            <person name="Lilburn T.G."/>
            <person name="Beck B.J."/>
            <person name="De Vos P."/>
            <person name="Vandamme P."/>
            <person name="Eisen J.A."/>
            <person name="Garrity G."/>
            <person name="Hugenholtz P."/>
            <person name="Kyrpides N.C."/>
        </authorList>
    </citation>
    <scope>NUCLEOTIDE SEQUENCE [LARGE SCALE GENOMIC DNA]</scope>
    <source>
        <strain evidence="7 8">A3</strain>
    </source>
</reference>
<dbReference type="PANTHER" id="PTHR44379">
    <property type="entry name" value="OXIDOREDUCTASE WITH IRON-SULFUR SUBUNIT"/>
    <property type="match status" value="1"/>
</dbReference>
<dbReference type="Pfam" id="PF01799">
    <property type="entry name" value="Fer2_2"/>
    <property type="match status" value="1"/>
</dbReference>
<dbReference type="InterPro" id="IPR051452">
    <property type="entry name" value="Diverse_Oxidoreductases"/>
</dbReference>
<dbReference type="InterPro" id="IPR002888">
    <property type="entry name" value="2Fe-2S-bd"/>
</dbReference>
<dbReference type="InterPro" id="IPR036010">
    <property type="entry name" value="2Fe-2S_ferredoxin-like_sf"/>
</dbReference>
<dbReference type="InterPro" id="IPR036884">
    <property type="entry name" value="2Fe-2S-bd_dom_sf"/>
</dbReference>
<dbReference type="InterPro" id="IPR012675">
    <property type="entry name" value="Beta-grasp_dom_sf"/>
</dbReference>
<dbReference type="Gene3D" id="3.10.20.30">
    <property type="match status" value="1"/>
</dbReference>
<evidence type="ECO:0000259" key="6">
    <source>
        <dbReference type="PROSITE" id="PS51085"/>
    </source>
</evidence>
<keyword evidence="4" id="KW-0408">Iron</keyword>
<keyword evidence="5" id="KW-0411">Iron-sulfur</keyword>
<dbReference type="Proteomes" id="UP000294862">
    <property type="component" value="Unassembled WGS sequence"/>
</dbReference>
<evidence type="ECO:0000256" key="5">
    <source>
        <dbReference type="ARBA" id="ARBA00023014"/>
    </source>
</evidence>
<keyword evidence="8" id="KW-1185">Reference proteome</keyword>
<dbReference type="OrthoDB" id="9775084at2"/>
<dbReference type="PROSITE" id="PS00197">
    <property type="entry name" value="2FE2S_FER_1"/>
    <property type="match status" value="1"/>
</dbReference>